<dbReference type="Pfam" id="PF11951">
    <property type="entry name" value="Fungal_trans_2"/>
    <property type="match status" value="1"/>
</dbReference>
<dbReference type="CDD" id="cd00067">
    <property type="entry name" value="GAL4"/>
    <property type="match status" value="1"/>
</dbReference>
<dbReference type="PANTHER" id="PTHR37540">
    <property type="entry name" value="TRANSCRIPTION FACTOR (ACR-2), PUTATIVE-RELATED-RELATED"/>
    <property type="match status" value="1"/>
</dbReference>
<gene>
    <name evidence="4" type="ORF">QBC46DRAFT_259203</name>
</gene>
<dbReference type="InterPro" id="IPR021858">
    <property type="entry name" value="Fun_TF"/>
</dbReference>
<comment type="caution">
    <text evidence="4">The sequence shown here is derived from an EMBL/GenBank/DDBJ whole genome shotgun (WGS) entry which is preliminary data.</text>
</comment>
<evidence type="ECO:0000256" key="2">
    <source>
        <dbReference type="SAM" id="MobiDB-lite"/>
    </source>
</evidence>
<feature type="region of interest" description="Disordered" evidence="2">
    <location>
        <begin position="558"/>
        <end position="603"/>
    </location>
</feature>
<sequence length="783" mass="86044">MSEAMHAPGGSRPSRGERTTTSCTECRRRKQKCNQGHPCSNCARRFPQPICEYRSKSSRRPGAQAVAPAPQQQPAFTVPVSLLPSTLATGNNEPRFEIDGVQNPLLPLRQPSPLPSSWVKRHGENVGEIVVRWSGVDVMTQLPAPSPQSGHGYSNSSLENTGGLTPGMPMLCEEGCTVHSEAIHDAVKLLRAYHAIPDRFFFNNGGTWNPNNTWTMTWEIPPGSGGSGLWPLASPAQELVHLPIAPTAQNAELLRLYVKLISPFKASLDGNPESNNPYIKYYVPFTVQSPFLVHVAIYTAACFLNETGHLDNAAAMAYKVYAINLINENLYNSKSSTTTSDEAIAGIIQLIVNEWYWGDANDLRAHLRGLRDLIRLRGGFHTLGLHGMLSKLAITSDVALALSFEIPPFLFQSGGSGSDFDFQENTQVPLRLSINTPFIPPRVRFSTCYEALKLHPATASILDDMRFLISAVLALPNRASSKELQKVHSTCEWIYERISSLPSDPPAARRRSPSAAASPALSPSSAASPTGSLGSGFRETSSEASFSIFDQHVFPLQQSPQQQQTTPGVQRQQNQQGRRQSTKVPGLAEEQSQPSTAPTTGEPPDFIYQAVRLSALMYCRAIMKRRPFSSVVSTADFLQLWTMTWRVPLVAWKSLLGVFNWILLPLVPSSKNTPHDRFVKSMVNISLLQIGMDNWDVCREAMNGALDLQRWLRAESRSRESTAESALDDQQHGSRETRASEESDSEKYQGKGKGKEADASNQERGGSWDVNNSPYSAGSCEPG</sequence>
<dbReference type="PROSITE" id="PS50048">
    <property type="entry name" value="ZN2_CY6_FUNGAL_2"/>
    <property type="match status" value="1"/>
</dbReference>
<feature type="region of interest" description="Disordered" evidence="2">
    <location>
        <begin position="1"/>
        <end position="25"/>
    </location>
</feature>
<keyword evidence="1" id="KW-0539">Nucleus</keyword>
<dbReference type="SUPFAM" id="SSF57701">
    <property type="entry name" value="Zn2/Cys6 DNA-binding domain"/>
    <property type="match status" value="1"/>
</dbReference>
<feature type="compositionally biased region" description="Low complexity" evidence="2">
    <location>
        <begin position="513"/>
        <end position="536"/>
    </location>
</feature>
<dbReference type="PANTHER" id="PTHR37540:SF9">
    <property type="entry name" value="ZN(2)-C6 FUNGAL-TYPE DOMAIN-CONTAINING PROTEIN"/>
    <property type="match status" value="1"/>
</dbReference>
<feature type="compositionally biased region" description="Basic and acidic residues" evidence="2">
    <location>
        <begin position="729"/>
        <end position="758"/>
    </location>
</feature>
<dbReference type="GO" id="GO:0000981">
    <property type="term" value="F:DNA-binding transcription factor activity, RNA polymerase II-specific"/>
    <property type="evidence" value="ECO:0007669"/>
    <property type="project" value="InterPro"/>
</dbReference>
<evidence type="ECO:0000259" key="3">
    <source>
        <dbReference type="PROSITE" id="PS50048"/>
    </source>
</evidence>
<dbReference type="InterPro" id="IPR001138">
    <property type="entry name" value="Zn2Cys6_DnaBD"/>
</dbReference>
<feature type="region of interest" description="Disordered" evidence="2">
    <location>
        <begin position="502"/>
        <end position="538"/>
    </location>
</feature>
<feature type="compositionally biased region" description="Low complexity" evidence="2">
    <location>
        <begin position="558"/>
        <end position="579"/>
    </location>
</feature>
<proteinExistence type="predicted"/>
<dbReference type="InterPro" id="IPR036864">
    <property type="entry name" value="Zn2-C6_fun-type_DNA-bd_sf"/>
</dbReference>
<protein>
    <submittedName>
        <fullName evidence="4">Oleate activated transcription factor 3</fullName>
    </submittedName>
</protein>
<dbReference type="AlphaFoldDB" id="A0AAN6S638"/>
<organism evidence="4 5">
    <name type="scientific">Diplogelasinospora grovesii</name>
    <dbReference type="NCBI Taxonomy" id="303347"/>
    <lineage>
        <taxon>Eukaryota</taxon>
        <taxon>Fungi</taxon>
        <taxon>Dikarya</taxon>
        <taxon>Ascomycota</taxon>
        <taxon>Pezizomycotina</taxon>
        <taxon>Sordariomycetes</taxon>
        <taxon>Sordariomycetidae</taxon>
        <taxon>Sordariales</taxon>
        <taxon>Diplogelasinosporaceae</taxon>
        <taxon>Diplogelasinospora</taxon>
    </lineage>
</organism>
<dbReference type="Pfam" id="PF00172">
    <property type="entry name" value="Zn_clus"/>
    <property type="match status" value="1"/>
</dbReference>
<feature type="compositionally biased region" description="Polar residues" evidence="2">
    <location>
        <begin position="759"/>
        <end position="776"/>
    </location>
</feature>
<dbReference type="EMBL" id="MU853785">
    <property type="protein sequence ID" value="KAK3941271.1"/>
    <property type="molecule type" value="Genomic_DNA"/>
</dbReference>
<dbReference type="Proteomes" id="UP001303473">
    <property type="component" value="Unassembled WGS sequence"/>
</dbReference>
<feature type="domain" description="Zn(2)-C6 fungal-type" evidence="3">
    <location>
        <begin position="22"/>
        <end position="53"/>
    </location>
</feature>
<name>A0AAN6S638_9PEZI</name>
<keyword evidence="5" id="KW-1185">Reference proteome</keyword>
<dbReference type="Gene3D" id="4.10.240.10">
    <property type="entry name" value="Zn(2)-C6 fungal-type DNA-binding domain"/>
    <property type="match status" value="1"/>
</dbReference>
<evidence type="ECO:0000313" key="5">
    <source>
        <dbReference type="Proteomes" id="UP001303473"/>
    </source>
</evidence>
<accession>A0AAN6S638</accession>
<evidence type="ECO:0000256" key="1">
    <source>
        <dbReference type="ARBA" id="ARBA00023242"/>
    </source>
</evidence>
<dbReference type="GO" id="GO:0008270">
    <property type="term" value="F:zinc ion binding"/>
    <property type="evidence" value="ECO:0007669"/>
    <property type="project" value="InterPro"/>
</dbReference>
<dbReference type="PROSITE" id="PS00463">
    <property type="entry name" value="ZN2_CY6_FUNGAL_1"/>
    <property type="match status" value="1"/>
</dbReference>
<dbReference type="SMART" id="SM00066">
    <property type="entry name" value="GAL4"/>
    <property type="match status" value="1"/>
</dbReference>
<feature type="region of interest" description="Disordered" evidence="2">
    <location>
        <begin position="719"/>
        <end position="783"/>
    </location>
</feature>
<feature type="compositionally biased region" description="Polar residues" evidence="2">
    <location>
        <begin position="590"/>
        <end position="599"/>
    </location>
</feature>
<reference evidence="5" key="1">
    <citation type="journal article" date="2023" name="Mol. Phylogenet. Evol.">
        <title>Genome-scale phylogeny and comparative genomics of the fungal order Sordariales.</title>
        <authorList>
            <person name="Hensen N."/>
            <person name="Bonometti L."/>
            <person name="Westerberg I."/>
            <person name="Brannstrom I.O."/>
            <person name="Guillou S."/>
            <person name="Cros-Aarteil S."/>
            <person name="Calhoun S."/>
            <person name="Haridas S."/>
            <person name="Kuo A."/>
            <person name="Mondo S."/>
            <person name="Pangilinan J."/>
            <person name="Riley R."/>
            <person name="LaButti K."/>
            <person name="Andreopoulos B."/>
            <person name="Lipzen A."/>
            <person name="Chen C."/>
            <person name="Yan M."/>
            <person name="Daum C."/>
            <person name="Ng V."/>
            <person name="Clum A."/>
            <person name="Steindorff A."/>
            <person name="Ohm R.A."/>
            <person name="Martin F."/>
            <person name="Silar P."/>
            <person name="Natvig D.O."/>
            <person name="Lalanne C."/>
            <person name="Gautier V."/>
            <person name="Ament-Velasquez S.L."/>
            <person name="Kruys A."/>
            <person name="Hutchinson M.I."/>
            <person name="Powell A.J."/>
            <person name="Barry K."/>
            <person name="Miller A.N."/>
            <person name="Grigoriev I.V."/>
            <person name="Debuchy R."/>
            <person name="Gladieux P."/>
            <person name="Hiltunen Thoren M."/>
            <person name="Johannesson H."/>
        </authorList>
    </citation>
    <scope>NUCLEOTIDE SEQUENCE [LARGE SCALE GENOMIC DNA]</scope>
    <source>
        <strain evidence="5">CBS 340.73</strain>
    </source>
</reference>
<evidence type="ECO:0000313" key="4">
    <source>
        <dbReference type="EMBL" id="KAK3941271.1"/>
    </source>
</evidence>